<protein>
    <submittedName>
        <fullName evidence="1">Uncharacterized protein</fullName>
    </submittedName>
</protein>
<name>A0ABN2XQN2_9MICC</name>
<dbReference type="RefSeq" id="WP_344224257.1">
    <property type="nucleotide sequence ID" value="NZ_BAAAQA010000015.1"/>
</dbReference>
<dbReference type="Pfam" id="PF18963">
    <property type="entry name" value="DUF5703"/>
    <property type="match status" value="1"/>
</dbReference>
<dbReference type="InterPro" id="IPR043758">
    <property type="entry name" value="DUF5703"/>
</dbReference>
<reference evidence="1 2" key="1">
    <citation type="journal article" date="2019" name="Int. J. Syst. Evol. Microbiol.">
        <title>The Global Catalogue of Microorganisms (GCM) 10K type strain sequencing project: providing services to taxonomists for standard genome sequencing and annotation.</title>
        <authorList>
            <consortium name="The Broad Institute Genomics Platform"/>
            <consortium name="The Broad Institute Genome Sequencing Center for Infectious Disease"/>
            <person name="Wu L."/>
            <person name="Ma J."/>
        </authorList>
    </citation>
    <scope>NUCLEOTIDE SEQUENCE [LARGE SCALE GENOMIC DNA]</scope>
    <source>
        <strain evidence="1 2">JCM 15914</strain>
    </source>
</reference>
<accession>A0ABN2XQN2</accession>
<organism evidence="1 2">
    <name type="scientific">Kocuria atrinae</name>
    <dbReference type="NCBI Taxonomy" id="592377"/>
    <lineage>
        <taxon>Bacteria</taxon>
        <taxon>Bacillati</taxon>
        <taxon>Actinomycetota</taxon>
        <taxon>Actinomycetes</taxon>
        <taxon>Micrococcales</taxon>
        <taxon>Micrococcaceae</taxon>
        <taxon>Kocuria</taxon>
    </lineage>
</organism>
<gene>
    <name evidence="1" type="ORF">GCM10009824_13720</name>
</gene>
<dbReference type="EMBL" id="BAAAQA010000015">
    <property type="protein sequence ID" value="GAA2115653.1"/>
    <property type="molecule type" value="Genomic_DNA"/>
</dbReference>
<comment type="caution">
    <text evidence="1">The sequence shown here is derived from an EMBL/GenBank/DDBJ whole genome shotgun (WGS) entry which is preliminary data.</text>
</comment>
<evidence type="ECO:0000313" key="1">
    <source>
        <dbReference type="EMBL" id="GAA2115653.1"/>
    </source>
</evidence>
<keyword evidence="2" id="KW-1185">Reference proteome</keyword>
<proteinExistence type="predicted"/>
<evidence type="ECO:0000313" key="2">
    <source>
        <dbReference type="Proteomes" id="UP001500166"/>
    </source>
</evidence>
<dbReference type="Proteomes" id="UP001500166">
    <property type="component" value="Unassembled WGS sequence"/>
</dbReference>
<sequence>MKEQRLSEISSARQLPVASRDDRYEYLTLTVAPREHIADARARVREHAEYGKWELMRSAVLYGGARRYVMRRRIIRVSRTF</sequence>